<dbReference type="EMBL" id="CP002069">
    <property type="protein sequence ID" value="ADI74000.1"/>
    <property type="molecule type" value="Genomic_DNA"/>
</dbReference>
<comment type="catalytic activity">
    <reaction evidence="1">
        <text>7,8-dihydroneopterin = 6-hydroxymethyl-7,8-dihydropterin + glycolaldehyde</text>
        <dbReference type="Rhea" id="RHEA:10540"/>
        <dbReference type="ChEBI" id="CHEBI:17001"/>
        <dbReference type="ChEBI" id="CHEBI:17071"/>
        <dbReference type="ChEBI" id="CHEBI:44841"/>
        <dbReference type="EC" id="4.1.2.25"/>
    </reaction>
</comment>
<dbReference type="UniPathway" id="UPA00065"/>
<dbReference type="GO" id="GO:2001118">
    <property type="term" value="P:tetrahydromethanopterin biosynthetic process"/>
    <property type="evidence" value="ECO:0007669"/>
    <property type="project" value="UniProtKB-UniRule"/>
</dbReference>
<evidence type="ECO:0000259" key="2">
    <source>
        <dbReference type="Pfam" id="PF04038"/>
    </source>
</evidence>
<dbReference type="GO" id="GO:0004150">
    <property type="term" value="F:dihydroneopterin aldolase activity"/>
    <property type="evidence" value="ECO:0007669"/>
    <property type="project" value="UniProtKB-UniRule"/>
</dbReference>
<comment type="similarity">
    <text evidence="1">Belongs to the archaeal dihydroneopterin aldolase family.</text>
</comment>
<keyword evidence="1" id="KW-0456">Lyase</keyword>
<dbReference type="HAMAP" id="MF_02130">
    <property type="entry name" value="DHNA_arch"/>
    <property type="match status" value="1"/>
</dbReference>
<evidence type="ECO:0000256" key="1">
    <source>
        <dbReference type="HAMAP-Rule" id="MF_02130"/>
    </source>
</evidence>
<dbReference type="InterPro" id="IPR036839">
    <property type="entry name" value="MptD_sf"/>
</dbReference>
<sequence length="124" mass="14013">MNDSNKSISDSEQAVFEAGIKLGALYHQFTGSPLTLETVDSLEKAISQSISVQPYVKNIKVTINRDMVRSRLNGEFGYCELEGCMLDVVLDISYKEKEAKVSLKYDEKLNYPLMKINRIENSPE</sequence>
<organism evidence="3 4">
    <name type="scientific">Methanohalobium evestigatum (strain ATCC BAA-1072 / DSM 3721 / NBRC 107634 / OCM 161 / Z-7303)</name>
    <dbReference type="NCBI Taxonomy" id="644295"/>
    <lineage>
        <taxon>Archaea</taxon>
        <taxon>Methanobacteriati</taxon>
        <taxon>Methanobacteriota</taxon>
        <taxon>Stenosarchaea group</taxon>
        <taxon>Methanomicrobia</taxon>
        <taxon>Methanosarcinales</taxon>
        <taxon>Methanosarcinaceae</taxon>
        <taxon>Methanohalobium</taxon>
    </lineage>
</organism>
<dbReference type="GeneID" id="9346750"/>
<name>D7E952_METEZ</name>
<comment type="subunit">
    <text evidence="1">Homotetramer.</text>
</comment>
<dbReference type="Gene3D" id="3.30.1300.20">
    <property type="entry name" value="7,8-dihydroneopterin aldolase (MptD)"/>
    <property type="match status" value="1"/>
</dbReference>
<dbReference type="AlphaFoldDB" id="D7E952"/>
<dbReference type="KEGG" id="mev:Metev_1118"/>
<dbReference type="Proteomes" id="UP000000391">
    <property type="component" value="Chromosome"/>
</dbReference>
<feature type="binding site" evidence="1">
    <location>
        <position position="17"/>
    </location>
    <ligand>
        <name>substrate</name>
    </ligand>
</feature>
<proteinExistence type="inferred from homology"/>
<protein>
    <recommendedName>
        <fullName evidence="1">Dihydroneopterin aldolase</fullName>
        <shortName evidence="1">DHNA</shortName>
        <ecNumber evidence="1">4.1.2.25</ecNumber>
    </recommendedName>
    <alternativeName>
        <fullName evidence="1">7,8-dihydroneopterin aldolase</fullName>
    </alternativeName>
</protein>
<accession>D7E952</accession>
<dbReference type="RefSeq" id="WP_013194567.1">
    <property type="nucleotide sequence ID" value="NC_014253.1"/>
</dbReference>
<keyword evidence="4" id="KW-1185">Reference proteome</keyword>
<evidence type="ECO:0000313" key="3">
    <source>
        <dbReference type="EMBL" id="ADI74000.1"/>
    </source>
</evidence>
<comment type="pathway">
    <text evidence="1">Cofactor biosynthesis; 5,6,7,8-tetrahydromethanopterin biosynthesis.</text>
</comment>
<reference evidence="3 4" key="1">
    <citation type="submission" date="2010-06" db="EMBL/GenBank/DDBJ databases">
        <title>Complete sequence chromosome of Methanohalobium evestigatum Z-7303.</title>
        <authorList>
            <consortium name="US DOE Joint Genome Institute"/>
            <person name="Lucas S."/>
            <person name="Copeland A."/>
            <person name="Lapidus A."/>
            <person name="Cheng J.-F."/>
            <person name="Bruce D."/>
            <person name="Goodwin L."/>
            <person name="Pitluck S."/>
            <person name="Saunders E."/>
            <person name="Detter J.C."/>
            <person name="Han C."/>
            <person name="Tapia R."/>
            <person name="Land M."/>
            <person name="Hauser L."/>
            <person name="Kyrpides N."/>
            <person name="Mikhailova N."/>
            <person name="Sieprawska-Lupa M."/>
            <person name="Whitman W.B."/>
            <person name="Anderson I."/>
            <person name="Woyke T."/>
        </authorList>
    </citation>
    <scope>NUCLEOTIDE SEQUENCE [LARGE SCALE GENOMIC DNA]</scope>
    <source>
        <strain evidence="4">ATCC BAA-1072 / DSM 3721 / NBRC 107634 / OCM 161 / Z-7303</strain>
    </source>
</reference>
<feature type="domain" description="Dihydroneopterin aldolase MtpD C-terminal" evidence="2">
    <location>
        <begin position="10"/>
        <end position="116"/>
    </location>
</feature>
<dbReference type="SUPFAM" id="SSF143560">
    <property type="entry name" value="MK0786-like"/>
    <property type="match status" value="1"/>
</dbReference>
<comment type="function">
    <text evidence="1">Catalyzes the conversion of 7,8-dihydroneopterin (H2Neo) to 6-hydroxymethyl-7,8-dihydropterin (6-HMD).</text>
</comment>
<feature type="binding site" evidence="1">
    <location>
        <position position="114"/>
    </location>
    <ligand>
        <name>substrate</name>
    </ligand>
</feature>
<dbReference type="Pfam" id="PF04038">
    <property type="entry name" value="DHNA"/>
    <property type="match status" value="1"/>
</dbReference>
<evidence type="ECO:0000313" key="4">
    <source>
        <dbReference type="Proteomes" id="UP000000391"/>
    </source>
</evidence>
<dbReference type="InterPro" id="IPR027508">
    <property type="entry name" value="DHN_aldolase_MptD"/>
</dbReference>
<gene>
    <name evidence="1" type="primary">mptD</name>
    <name evidence="3" type="ordered locus">Metev_1118</name>
</gene>
<dbReference type="STRING" id="644295.Metev_1118"/>
<dbReference type="EC" id="4.1.2.25" evidence="1"/>
<dbReference type="OrthoDB" id="132689at2157"/>
<dbReference type="InterPro" id="IPR007181">
    <property type="entry name" value="MtpD_C"/>
</dbReference>
<dbReference type="HOGENOM" id="CLU_149105_1_0_2"/>